<feature type="non-terminal residue" evidence="2">
    <location>
        <position position="99"/>
    </location>
</feature>
<reference evidence="2" key="1">
    <citation type="submission" date="2020-02" db="EMBL/GenBank/DDBJ databases">
        <authorList>
            <person name="Meier V. D."/>
        </authorList>
    </citation>
    <scope>NUCLEOTIDE SEQUENCE</scope>
    <source>
        <strain evidence="2">AVDCRST_MAG49</strain>
    </source>
</reference>
<name>A0A6J4U0V1_9BACT</name>
<sequence length="99" mass="10746">GGAGGRDQPPRRLRRARRGTALCAAAPARPGRVRCRRGGRCRGCPVLRRRRGGYERLPGDRERRRPGLRVGGRLEADGAARDLPSASPTRQRGGPGCRI</sequence>
<gene>
    <name evidence="2" type="ORF">AVDCRST_MAG49-495</name>
</gene>
<protein>
    <submittedName>
        <fullName evidence="2">Uncharacterized protein</fullName>
    </submittedName>
</protein>
<proteinExistence type="predicted"/>
<feature type="non-terminal residue" evidence="2">
    <location>
        <position position="1"/>
    </location>
</feature>
<evidence type="ECO:0000313" key="2">
    <source>
        <dbReference type="EMBL" id="CAA9537830.1"/>
    </source>
</evidence>
<evidence type="ECO:0000256" key="1">
    <source>
        <dbReference type="SAM" id="MobiDB-lite"/>
    </source>
</evidence>
<dbReference type="AlphaFoldDB" id="A0A6J4U0V1"/>
<dbReference type="EMBL" id="CADCWG010000028">
    <property type="protein sequence ID" value="CAA9537830.1"/>
    <property type="molecule type" value="Genomic_DNA"/>
</dbReference>
<feature type="region of interest" description="Disordered" evidence="1">
    <location>
        <begin position="55"/>
        <end position="99"/>
    </location>
</feature>
<feature type="compositionally biased region" description="Basic and acidic residues" evidence="1">
    <location>
        <begin position="55"/>
        <end position="65"/>
    </location>
</feature>
<accession>A0A6J4U0V1</accession>
<organism evidence="2">
    <name type="scientific">uncultured Thermomicrobiales bacterium</name>
    <dbReference type="NCBI Taxonomy" id="1645740"/>
    <lineage>
        <taxon>Bacteria</taxon>
        <taxon>Pseudomonadati</taxon>
        <taxon>Thermomicrobiota</taxon>
        <taxon>Thermomicrobia</taxon>
        <taxon>Thermomicrobiales</taxon>
        <taxon>environmental samples</taxon>
    </lineage>
</organism>